<organism evidence="1 2">
    <name type="scientific">Agromyces aurantiacus</name>
    <dbReference type="NCBI Taxonomy" id="165814"/>
    <lineage>
        <taxon>Bacteria</taxon>
        <taxon>Bacillati</taxon>
        <taxon>Actinomycetota</taxon>
        <taxon>Actinomycetes</taxon>
        <taxon>Micrococcales</taxon>
        <taxon>Microbacteriaceae</taxon>
        <taxon>Agromyces</taxon>
    </lineage>
</organism>
<name>A0ABV9R8K7_9MICO</name>
<dbReference type="InterPro" id="IPR011990">
    <property type="entry name" value="TPR-like_helical_dom_sf"/>
</dbReference>
<dbReference type="Pfam" id="PF13830">
    <property type="entry name" value="DUF4192"/>
    <property type="match status" value="2"/>
</dbReference>
<dbReference type="Gene3D" id="1.25.40.10">
    <property type="entry name" value="Tetratricopeptide repeat domain"/>
    <property type="match status" value="1"/>
</dbReference>
<reference evidence="2" key="1">
    <citation type="journal article" date="2019" name="Int. J. Syst. Evol. Microbiol.">
        <title>The Global Catalogue of Microorganisms (GCM) 10K type strain sequencing project: providing services to taxonomists for standard genome sequencing and annotation.</title>
        <authorList>
            <consortium name="The Broad Institute Genomics Platform"/>
            <consortium name="The Broad Institute Genome Sequencing Center for Infectious Disease"/>
            <person name="Wu L."/>
            <person name="Ma J."/>
        </authorList>
    </citation>
    <scope>NUCLEOTIDE SEQUENCE [LARGE SCALE GENOMIC DNA]</scope>
    <source>
        <strain evidence="2">CGMCC 1.12192</strain>
    </source>
</reference>
<comment type="caution">
    <text evidence="1">The sequence shown here is derived from an EMBL/GenBank/DDBJ whole genome shotgun (WGS) entry which is preliminary data.</text>
</comment>
<dbReference type="EMBL" id="JBHSJC010000001">
    <property type="protein sequence ID" value="MFC4829618.1"/>
    <property type="molecule type" value="Genomic_DNA"/>
</dbReference>
<gene>
    <name evidence="1" type="ORF">ACFPER_12500</name>
</gene>
<proteinExistence type="predicted"/>
<dbReference type="SUPFAM" id="SSF48452">
    <property type="entry name" value="TPR-like"/>
    <property type="match status" value="1"/>
</dbReference>
<accession>A0ABV9R8K7</accession>
<dbReference type="InterPro" id="IPR025447">
    <property type="entry name" value="DUF4192"/>
</dbReference>
<evidence type="ECO:0000313" key="2">
    <source>
        <dbReference type="Proteomes" id="UP001595960"/>
    </source>
</evidence>
<sequence>MTTIIRAHAAHDFLALVPTLVGYQPSRSLLCVAFEGNRTAGVLRHDLPTDAPGREAVVAAVVGTLCRMSRADAVVPIVYADAAFADHGMPERELLADVVRRAEDAGFLVRDALCVAADGWGSLLDDALPPGGRALALIEESTVARHPEALRDPADSPAALVRIPPADPALAARIADVLASLRPAAPEPHEGDDGGGEAAPSMEALAALDPVIGDALDPFVAAELLARGDAGRRPEMLAWLVHLAACPPFRDALMLQVAFGAVVGELAFEAGGRAVDRGTGAGETEPTDEEGAETTDEFLARLLMGRAEARPDVGRVERAIETLAVAVANAPDPDRAGALCVLGWLAWAVGRGSSAGALIERALHADPRHTMAGLLHAYVGSGALPDWAFGPSVR</sequence>
<protein>
    <submittedName>
        <fullName evidence="1">DUF4192 family protein</fullName>
    </submittedName>
</protein>
<keyword evidence="2" id="KW-1185">Reference proteome</keyword>
<evidence type="ECO:0000313" key="1">
    <source>
        <dbReference type="EMBL" id="MFC4829618.1"/>
    </source>
</evidence>
<dbReference type="RefSeq" id="WP_204393467.1">
    <property type="nucleotide sequence ID" value="NZ_JAFBBW010000001.1"/>
</dbReference>
<dbReference type="Proteomes" id="UP001595960">
    <property type="component" value="Unassembled WGS sequence"/>
</dbReference>